<sequence length="63" mass="7335">LVDFIRVTLLRVVALRIRLQQILCYDLDIPANEFLTPIAESIRKQAQEHYNILESSLPPEDSR</sequence>
<protein>
    <submittedName>
        <fullName evidence="1">16061_t:CDS:1</fullName>
    </submittedName>
</protein>
<name>A0A9N9PIZ8_9GLOM</name>
<gene>
    <name evidence="1" type="ORF">DERYTH_LOCUS27768</name>
</gene>
<dbReference type="OrthoDB" id="10258327at2759"/>
<dbReference type="EMBL" id="CAJVPY010065382">
    <property type="protein sequence ID" value="CAG8824784.1"/>
    <property type="molecule type" value="Genomic_DNA"/>
</dbReference>
<reference evidence="1" key="1">
    <citation type="submission" date="2021-06" db="EMBL/GenBank/DDBJ databases">
        <authorList>
            <person name="Kallberg Y."/>
            <person name="Tangrot J."/>
            <person name="Rosling A."/>
        </authorList>
    </citation>
    <scope>NUCLEOTIDE SEQUENCE</scope>
    <source>
        <strain evidence="1">MA453B</strain>
    </source>
</reference>
<organism evidence="1 2">
    <name type="scientific">Dentiscutata erythropus</name>
    <dbReference type="NCBI Taxonomy" id="1348616"/>
    <lineage>
        <taxon>Eukaryota</taxon>
        <taxon>Fungi</taxon>
        <taxon>Fungi incertae sedis</taxon>
        <taxon>Mucoromycota</taxon>
        <taxon>Glomeromycotina</taxon>
        <taxon>Glomeromycetes</taxon>
        <taxon>Diversisporales</taxon>
        <taxon>Gigasporaceae</taxon>
        <taxon>Dentiscutata</taxon>
    </lineage>
</organism>
<comment type="caution">
    <text evidence="1">The sequence shown here is derived from an EMBL/GenBank/DDBJ whole genome shotgun (WGS) entry which is preliminary data.</text>
</comment>
<proteinExistence type="predicted"/>
<dbReference type="Proteomes" id="UP000789405">
    <property type="component" value="Unassembled WGS sequence"/>
</dbReference>
<feature type="non-terminal residue" evidence="1">
    <location>
        <position position="63"/>
    </location>
</feature>
<evidence type="ECO:0000313" key="2">
    <source>
        <dbReference type="Proteomes" id="UP000789405"/>
    </source>
</evidence>
<feature type="non-terminal residue" evidence="1">
    <location>
        <position position="1"/>
    </location>
</feature>
<dbReference type="AlphaFoldDB" id="A0A9N9PIZ8"/>
<accession>A0A9N9PIZ8</accession>
<evidence type="ECO:0000313" key="1">
    <source>
        <dbReference type="EMBL" id="CAG8824784.1"/>
    </source>
</evidence>
<keyword evidence="2" id="KW-1185">Reference proteome</keyword>